<accession>A0A7X1Y612</accession>
<comment type="caution">
    <text evidence="2">The sequence shown here is derived from an EMBL/GenBank/DDBJ whole genome shotgun (WGS) entry which is preliminary data.</text>
</comment>
<dbReference type="GO" id="GO:0003676">
    <property type="term" value="F:nucleic acid binding"/>
    <property type="evidence" value="ECO:0007669"/>
    <property type="project" value="InterPro"/>
</dbReference>
<dbReference type="Pfam" id="PF00270">
    <property type="entry name" value="DEAD"/>
    <property type="match status" value="1"/>
</dbReference>
<keyword evidence="3" id="KW-1185">Reference proteome</keyword>
<evidence type="ECO:0000313" key="2">
    <source>
        <dbReference type="EMBL" id="MQU29878.1"/>
    </source>
</evidence>
<keyword evidence="2" id="KW-0067">ATP-binding</keyword>
<reference evidence="2 3" key="1">
    <citation type="submission" date="2019-10" db="EMBL/GenBank/DDBJ databases">
        <title>Evaluation of single-gene subtyping targets for Pseudomonas.</title>
        <authorList>
            <person name="Reichler S.J."/>
            <person name="Orsi R.H."/>
            <person name="Wiedmann M."/>
            <person name="Martin N.H."/>
            <person name="Murphy S.I."/>
        </authorList>
    </citation>
    <scope>NUCLEOTIDE SEQUENCE [LARGE SCALE GENOMIC DNA]</scope>
    <source>
        <strain evidence="2 3">FSL R10-2107</strain>
    </source>
</reference>
<keyword evidence="2" id="KW-0547">Nucleotide-binding</keyword>
<dbReference type="AlphaFoldDB" id="A0A7X1Y612"/>
<proteinExistence type="predicted"/>
<dbReference type="InterPro" id="IPR027417">
    <property type="entry name" value="P-loop_NTPase"/>
</dbReference>
<dbReference type="GO" id="GO:0004386">
    <property type="term" value="F:helicase activity"/>
    <property type="evidence" value="ECO:0007669"/>
    <property type="project" value="UniProtKB-KW"/>
</dbReference>
<dbReference type="InterPro" id="IPR011545">
    <property type="entry name" value="DEAD/DEAH_box_helicase_dom"/>
</dbReference>
<feature type="domain" description="DEAD/DEAH-box helicase" evidence="1">
    <location>
        <begin position="130"/>
        <end position="240"/>
    </location>
</feature>
<sequence length="721" mass="78500">MSIDGNVLNAVSVAYKTASGLHSANDGQIAKSIYSMSKIAIALMIVKADSSDKAFDAAAFEIARDVFVSGKTEQKARALAEAAGRTQEACVTTINGKLEFLTARMNSKTNPLNDTGVLPVSMEAIRDEFIKDGGKVLVCAGTGEGKSSKINQPVIQHYIDTGRKVLVISHRRSINKTLANIPGIVSYDECNDPSDLQNAKGLKIVVNSLSALKFKRFIQSVDLVVIDEASQVISHVLGGEVKNRQNVWETLNLVVKNTANVIMSDADIDARCAEMIGAGYKLYRKPAAHSGITVKTGDINHVRALAVASACKTNTLIACDAVKEAQALAKSISKQGGPEALVITADNALWPEQAAFIASPNTTEHKVVIYSTVITSALSITSGHFKAHFGVFQGQVVPSDAIQMLRRDRTAKSFVVGIKQPMYSKSEAVEVSYKCKPVCLDDLLSSITFRDGKQDKESLVRSALSSLQFQFLEYTHRRDEAWLRDNIQSSLPASLLARGFMVEVLDHDDDLSLAGYKSDSLAKKAVKRQIAKGVSQAVSADESTAQRVRDYGSESEQEYLEACRARAIEVMGVTTFNMDDAMVWGLGEGESKVRLYRKLHNHGGALSGLCQAAPSDQDATVDEISARVMAILKPAMIVMTYSDAWTENRSVELFDTLNAIRTDVLKAGIRLSAAKTNQAKKADITKIFAQFGLSVKRHETTNKNHFYTIRPKSLTQMTRYI</sequence>
<dbReference type="SUPFAM" id="SSF52540">
    <property type="entry name" value="P-loop containing nucleoside triphosphate hydrolases"/>
    <property type="match status" value="1"/>
</dbReference>
<organism evidence="2 3">
    <name type="scientific">Pseudomonas helleri</name>
    <dbReference type="NCBI Taxonomy" id="1608996"/>
    <lineage>
        <taxon>Bacteria</taxon>
        <taxon>Pseudomonadati</taxon>
        <taxon>Pseudomonadota</taxon>
        <taxon>Gammaproteobacteria</taxon>
        <taxon>Pseudomonadales</taxon>
        <taxon>Pseudomonadaceae</taxon>
        <taxon>Pseudomonas</taxon>
    </lineage>
</organism>
<keyword evidence="2" id="KW-0378">Hydrolase</keyword>
<dbReference type="GO" id="GO:0005524">
    <property type="term" value="F:ATP binding"/>
    <property type="evidence" value="ECO:0007669"/>
    <property type="project" value="InterPro"/>
</dbReference>
<evidence type="ECO:0000259" key="1">
    <source>
        <dbReference type="Pfam" id="PF00270"/>
    </source>
</evidence>
<protein>
    <submittedName>
        <fullName evidence="2">DEAD/DEAH box helicase</fullName>
    </submittedName>
</protein>
<dbReference type="EMBL" id="WIVX01000001">
    <property type="protein sequence ID" value="MQU29878.1"/>
    <property type="molecule type" value="Genomic_DNA"/>
</dbReference>
<keyword evidence="2" id="KW-0347">Helicase</keyword>
<dbReference type="Gene3D" id="3.40.50.300">
    <property type="entry name" value="P-loop containing nucleotide triphosphate hydrolases"/>
    <property type="match status" value="1"/>
</dbReference>
<gene>
    <name evidence="2" type="ORF">GHO30_00450</name>
</gene>
<dbReference type="Proteomes" id="UP000470186">
    <property type="component" value="Unassembled WGS sequence"/>
</dbReference>
<evidence type="ECO:0000313" key="3">
    <source>
        <dbReference type="Proteomes" id="UP000470186"/>
    </source>
</evidence>
<name>A0A7X1Y612_9PSED</name>